<keyword evidence="3" id="KW-0812">Transmembrane</keyword>
<dbReference type="RefSeq" id="XP_016494541.1">
    <property type="nucleotide sequence ID" value="XM_016639055.1"/>
</dbReference>
<evidence type="ECO:0000256" key="4">
    <source>
        <dbReference type="ARBA" id="ARBA00022968"/>
    </source>
</evidence>
<evidence type="ECO:0000259" key="7">
    <source>
        <dbReference type="Pfam" id="PF13839"/>
    </source>
</evidence>
<evidence type="ECO:0000256" key="2">
    <source>
        <dbReference type="ARBA" id="ARBA00007727"/>
    </source>
</evidence>
<dbReference type="KEGG" id="nta:107813752"/>
<dbReference type="GO" id="GO:0005794">
    <property type="term" value="C:Golgi apparatus"/>
    <property type="evidence" value="ECO:0000318"/>
    <property type="project" value="GO_Central"/>
</dbReference>
<evidence type="ECO:0000256" key="6">
    <source>
        <dbReference type="ARBA" id="ARBA00023136"/>
    </source>
</evidence>
<reference evidence="9" key="1">
    <citation type="submission" date="2025-08" db="UniProtKB">
        <authorList>
            <consortium name="RefSeq"/>
        </authorList>
    </citation>
    <scope>IDENTIFICATION</scope>
</reference>
<dbReference type="InterPro" id="IPR029962">
    <property type="entry name" value="TBL"/>
</dbReference>
<evidence type="ECO:0000256" key="5">
    <source>
        <dbReference type="ARBA" id="ARBA00022989"/>
    </source>
</evidence>
<feature type="domain" description="Trichome birefringence-like N-terminal" evidence="8">
    <location>
        <begin position="86"/>
        <end position="138"/>
    </location>
</feature>
<dbReference type="PANTHER" id="PTHR32285:SF299">
    <property type="entry name" value="PROTEIN TRICHOME BIREFRINGENCE-LIKE 3"/>
    <property type="match status" value="1"/>
</dbReference>
<dbReference type="PANTHER" id="PTHR32285">
    <property type="entry name" value="PROTEIN TRICHOME BIREFRINGENCE-LIKE 9-RELATED"/>
    <property type="match status" value="1"/>
</dbReference>
<proteinExistence type="inferred from homology"/>
<dbReference type="GO" id="GO:0016413">
    <property type="term" value="F:O-acetyltransferase activity"/>
    <property type="evidence" value="ECO:0000318"/>
    <property type="project" value="GO_Central"/>
</dbReference>
<comment type="subcellular location">
    <subcellularLocation>
        <location evidence="1">Membrane</location>
        <topology evidence="1">Single-pass membrane protein</topology>
    </subcellularLocation>
</comment>
<dbReference type="InterPro" id="IPR025846">
    <property type="entry name" value="TBL_N"/>
</dbReference>
<evidence type="ECO:0000259" key="8">
    <source>
        <dbReference type="Pfam" id="PF14416"/>
    </source>
</evidence>
<dbReference type="PaxDb" id="4097-A0A1S4C061"/>
<dbReference type="Pfam" id="PF14416">
    <property type="entry name" value="PMR5N"/>
    <property type="match status" value="1"/>
</dbReference>
<dbReference type="InterPro" id="IPR026057">
    <property type="entry name" value="TBL_C"/>
</dbReference>
<dbReference type="GO" id="GO:0016020">
    <property type="term" value="C:membrane"/>
    <property type="evidence" value="ECO:0007669"/>
    <property type="project" value="UniProtKB-SubCell"/>
</dbReference>
<gene>
    <name evidence="9" type="primary">LOC107813752</name>
</gene>
<accession>A0A1S4C061</accession>
<dbReference type="AlphaFoldDB" id="A0A1S4C061"/>
<sequence length="430" mass="50466">MRSYLVMFSEVFNLQIGSRGYCPDIHEGMCLARALIRGFFVLTPIQYGPVPAPIHSPESRVMQRVRFYSYVKRLEINPLNENDRYECNHTDGNWVFNPSIKPLYTDRTCSYIDREYACVKNGRNDSDYLYWEWQPYECVLPRFDPEIALIKLQGKRLMFVGDSLQKNQWQSFVCLVESIIPKDQKSMKKISRGHSVFKAEEYNASIEFYWAPFLVESNTDFHIKFNPNQKIVKVDSITQRAQNWLGIDILVFNTYVWWMGRLKINTLWGEFQNGEEGYEELDTPVSYRLALRTWANWIDSTIDSNKTRILFTTMSPSHERNKDWGNINGIMCFNETKPVMKRGHWGFGSNKEMMKVVESVIKRMKVQVTVLNITQLSEYRIDAHSSIYGESYGKLLSDEQKADPLHFADCIHWCLPGVPDTWNRLLYAYL</sequence>
<organism evidence="9">
    <name type="scientific">Nicotiana tabacum</name>
    <name type="common">Common tobacco</name>
    <dbReference type="NCBI Taxonomy" id="4097"/>
    <lineage>
        <taxon>Eukaryota</taxon>
        <taxon>Viridiplantae</taxon>
        <taxon>Streptophyta</taxon>
        <taxon>Embryophyta</taxon>
        <taxon>Tracheophyta</taxon>
        <taxon>Spermatophyta</taxon>
        <taxon>Magnoliopsida</taxon>
        <taxon>eudicotyledons</taxon>
        <taxon>Gunneridae</taxon>
        <taxon>Pentapetalae</taxon>
        <taxon>asterids</taxon>
        <taxon>lamiids</taxon>
        <taxon>Solanales</taxon>
        <taxon>Solanaceae</taxon>
        <taxon>Nicotianoideae</taxon>
        <taxon>Nicotianeae</taxon>
        <taxon>Nicotiana</taxon>
    </lineage>
</organism>
<dbReference type="OrthoDB" id="630188at2759"/>
<keyword evidence="5" id="KW-1133">Transmembrane helix</keyword>
<dbReference type="SMR" id="A0A1S4C061"/>
<evidence type="ECO:0000256" key="3">
    <source>
        <dbReference type="ARBA" id="ARBA00022692"/>
    </source>
</evidence>
<keyword evidence="6" id="KW-0472">Membrane</keyword>
<name>A0A1S4C061_TOBAC</name>
<dbReference type="Pfam" id="PF13839">
    <property type="entry name" value="PC-Esterase"/>
    <property type="match status" value="1"/>
</dbReference>
<keyword evidence="4" id="KW-0735">Signal-anchor</keyword>
<dbReference type="OMA" id="PYSCVKN"/>
<evidence type="ECO:0000313" key="9">
    <source>
        <dbReference type="RefSeq" id="XP_016494541.1"/>
    </source>
</evidence>
<feature type="domain" description="Trichome birefringence-like C-terminal" evidence="7">
    <location>
        <begin position="140"/>
        <end position="428"/>
    </location>
</feature>
<protein>
    <submittedName>
        <fullName evidence="9">Protein trichome birefringence-like 3</fullName>
    </submittedName>
</protein>
<comment type="similarity">
    <text evidence="2">Belongs to the PC-esterase family. TBL subfamily.</text>
</comment>
<evidence type="ECO:0000256" key="1">
    <source>
        <dbReference type="ARBA" id="ARBA00004167"/>
    </source>
</evidence>